<gene>
    <name evidence="1" type="ORF">EXIGLDRAFT_756276</name>
</gene>
<accession>A0A165BDN6</accession>
<sequence>MAAARRTQPASLISTGLSAATVALNVAGAATDAVPIVKQILNSAAHISAVAERIQKKREAMYTLVEKASIYATQINVTVAGRVLDATLQRRLERLFTVFEKIEALVEDKVVRKNGARARLAGLWQKLIAKPNLAETLAAELDREIQLFQLVTGVQQTLTLEDVARVVAADVRYDGRFRLLRDCDVETLKVIRKCDTEVGTVVWASARVDGQPMVVRYVDGTAPARDEAVLEKSRKRPVPVDKLIDYWKKVSRCQGSSVNLTLLLQDFTVIIINVLTEGSLPSEQ</sequence>
<dbReference type="Proteomes" id="UP000077266">
    <property type="component" value="Unassembled WGS sequence"/>
</dbReference>
<dbReference type="InParanoid" id="A0A165BDN6"/>
<feature type="non-terminal residue" evidence="1">
    <location>
        <position position="284"/>
    </location>
</feature>
<evidence type="ECO:0000313" key="2">
    <source>
        <dbReference type="Proteomes" id="UP000077266"/>
    </source>
</evidence>
<protein>
    <submittedName>
        <fullName evidence="1">Uncharacterized protein</fullName>
    </submittedName>
</protein>
<reference evidence="1 2" key="1">
    <citation type="journal article" date="2016" name="Mol. Biol. Evol.">
        <title>Comparative Genomics of Early-Diverging Mushroom-Forming Fungi Provides Insights into the Origins of Lignocellulose Decay Capabilities.</title>
        <authorList>
            <person name="Nagy L.G."/>
            <person name="Riley R."/>
            <person name="Tritt A."/>
            <person name="Adam C."/>
            <person name="Daum C."/>
            <person name="Floudas D."/>
            <person name="Sun H."/>
            <person name="Yadav J.S."/>
            <person name="Pangilinan J."/>
            <person name="Larsson K.H."/>
            <person name="Matsuura K."/>
            <person name="Barry K."/>
            <person name="Labutti K."/>
            <person name="Kuo R."/>
            <person name="Ohm R.A."/>
            <person name="Bhattacharya S.S."/>
            <person name="Shirouzu T."/>
            <person name="Yoshinaga Y."/>
            <person name="Martin F.M."/>
            <person name="Grigoriev I.V."/>
            <person name="Hibbett D.S."/>
        </authorList>
    </citation>
    <scope>NUCLEOTIDE SEQUENCE [LARGE SCALE GENOMIC DNA]</scope>
    <source>
        <strain evidence="1 2">HHB12029</strain>
    </source>
</reference>
<dbReference type="OrthoDB" id="3319207at2759"/>
<evidence type="ECO:0000313" key="1">
    <source>
        <dbReference type="EMBL" id="KZV80396.1"/>
    </source>
</evidence>
<organism evidence="1 2">
    <name type="scientific">Exidia glandulosa HHB12029</name>
    <dbReference type="NCBI Taxonomy" id="1314781"/>
    <lineage>
        <taxon>Eukaryota</taxon>
        <taxon>Fungi</taxon>
        <taxon>Dikarya</taxon>
        <taxon>Basidiomycota</taxon>
        <taxon>Agaricomycotina</taxon>
        <taxon>Agaricomycetes</taxon>
        <taxon>Auriculariales</taxon>
        <taxon>Exidiaceae</taxon>
        <taxon>Exidia</taxon>
    </lineage>
</organism>
<dbReference type="AlphaFoldDB" id="A0A165BDN6"/>
<name>A0A165BDN6_EXIGL</name>
<dbReference type="EMBL" id="KV426487">
    <property type="protein sequence ID" value="KZV80396.1"/>
    <property type="molecule type" value="Genomic_DNA"/>
</dbReference>
<proteinExistence type="predicted"/>
<keyword evidence="2" id="KW-1185">Reference proteome</keyword>